<reference evidence="1" key="2">
    <citation type="journal article" date="2015" name="Data Brief">
        <title>Shoot transcriptome of the giant reed, Arundo donax.</title>
        <authorList>
            <person name="Barrero R.A."/>
            <person name="Guerrero F.D."/>
            <person name="Moolhuijzen P."/>
            <person name="Goolsby J.A."/>
            <person name="Tidwell J."/>
            <person name="Bellgard S.E."/>
            <person name="Bellgard M.I."/>
        </authorList>
    </citation>
    <scope>NUCLEOTIDE SEQUENCE</scope>
    <source>
        <tissue evidence="1">Shoot tissue taken approximately 20 cm above the soil surface</tissue>
    </source>
</reference>
<protein>
    <submittedName>
        <fullName evidence="1">Uncharacterized protein</fullName>
    </submittedName>
</protein>
<dbReference type="EMBL" id="GBRH01209483">
    <property type="protein sequence ID" value="JAD88412.1"/>
    <property type="molecule type" value="Transcribed_RNA"/>
</dbReference>
<dbReference type="AlphaFoldDB" id="A0A0A9DXC3"/>
<proteinExistence type="predicted"/>
<sequence length="44" mass="5151">MKSRPGVKLGNLCRVQINLIDQPCSRTRAAWKLLRDYMVWCWSG</sequence>
<name>A0A0A9DXC3_ARUDO</name>
<accession>A0A0A9DXC3</accession>
<reference evidence="1" key="1">
    <citation type="submission" date="2014-09" db="EMBL/GenBank/DDBJ databases">
        <authorList>
            <person name="Magalhaes I.L.F."/>
            <person name="Oliveira U."/>
            <person name="Santos F.R."/>
            <person name="Vidigal T.H.D.A."/>
            <person name="Brescovit A.D."/>
            <person name="Santos A.J."/>
        </authorList>
    </citation>
    <scope>NUCLEOTIDE SEQUENCE</scope>
    <source>
        <tissue evidence="1">Shoot tissue taken approximately 20 cm above the soil surface</tissue>
    </source>
</reference>
<organism evidence="1">
    <name type="scientific">Arundo donax</name>
    <name type="common">Giant reed</name>
    <name type="synonym">Donax arundinaceus</name>
    <dbReference type="NCBI Taxonomy" id="35708"/>
    <lineage>
        <taxon>Eukaryota</taxon>
        <taxon>Viridiplantae</taxon>
        <taxon>Streptophyta</taxon>
        <taxon>Embryophyta</taxon>
        <taxon>Tracheophyta</taxon>
        <taxon>Spermatophyta</taxon>
        <taxon>Magnoliopsida</taxon>
        <taxon>Liliopsida</taxon>
        <taxon>Poales</taxon>
        <taxon>Poaceae</taxon>
        <taxon>PACMAD clade</taxon>
        <taxon>Arundinoideae</taxon>
        <taxon>Arundineae</taxon>
        <taxon>Arundo</taxon>
    </lineage>
</organism>
<evidence type="ECO:0000313" key="1">
    <source>
        <dbReference type="EMBL" id="JAD88412.1"/>
    </source>
</evidence>